<evidence type="ECO:0000313" key="2">
    <source>
        <dbReference type="Proteomes" id="UP000076962"/>
    </source>
</evidence>
<evidence type="ECO:0000313" key="1">
    <source>
        <dbReference type="EMBL" id="OAD22568.1"/>
    </source>
</evidence>
<reference evidence="1 2" key="1">
    <citation type="submission" date="2016-05" db="EMBL/GenBank/DDBJ databases">
        <title>Single-cell genome of chain-forming Candidatus Thiomargarita nelsonii and comparison to other large sulfur-oxidizing bacteria.</title>
        <authorList>
            <person name="Winkel M."/>
            <person name="Salman V."/>
            <person name="Woyke T."/>
            <person name="Schulz-Vogt H."/>
            <person name="Richter M."/>
            <person name="Flood B."/>
            <person name="Bailey J."/>
            <person name="Amann R."/>
            <person name="Mussmann M."/>
        </authorList>
    </citation>
    <scope>NUCLEOTIDE SEQUENCE [LARGE SCALE GENOMIC DNA]</scope>
    <source>
        <strain evidence="1 2">THI036</strain>
    </source>
</reference>
<accession>A0A176S3S2</accession>
<sequence>MNNLSCFAYPRIINPIARIIPGAETNPNSTAPNDANTSAGLLSFSIPPATQANRAINPPVSTTLTKAG</sequence>
<gene>
    <name evidence="1" type="ORF">THIOM_001616</name>
</gene>
<dbReference type="AlphaFoldDB" id="A0A176S3S2"/>
<organism evidence="1 2">
    <name type="scientific">Candidatus Thiomargarita nelsonii</name>
    <dbReference type="NCBI Taxonomy" id="1003181"/>
    <lineage>
        <taxon>Bacteria</taxon>
        <taxon>Pseudomonadati</taxon>
        <taxon>Pseudomonadota</taxon>
        <taxon>Gammaproteobacteria</taxon>
        <taxon>Thiotrichales</taxon>
        <taxon>Thiotrichaceae</taxon>
        <taxon>Thiomargarita</taxon>
    </lineage>
</organism>
<comment type="caution">
    <text evidence="1">The sequence shown here is derived from an EMBL/GenBank/DDBJ whole genome shotgun (WGS) entry which is preliminary data.</text>
</comment>
<name>A0A176S3S2_9GAMM</name>
<dbReference type="Proteomes" id="UP000076962">
    <property type="component" value="Unassembled WGS sequence"/>
</dbReference>
<proteinExistence type="predicted"/>
<protein>
    <submittedName>
        <fullName evidence="1">Uncharacterized protein</fullName>
    </submittedName>
</protein>
<keyword evidence="2" id="KW-1185">Reference proteome</keyword>
<dbReference type="EMBL" id="LUTY01000865">
    <property type="protein sequence ID" value="OAD22568.1"/>
    <property type="molecule type" value="Genomic_DNA"/>
</dbReference>